<name>A0A2T1NDS9_9FLAO</name>
<comment type="caution">
    <text evidence="6">The sequence shown here is derived from an EMBL/GenBank/DDBJ whole genome shotgun (WGS) entry which is preliminary data.</text>
</comment>
<keyword evidence="3" id="KW-0808">Transferase</keyword>
<dbReference type="Pfam" id="PF13847">
    <property type="entry name" value="Methyltransf_31"/>
    <property type="match status" value="1"/>
</dbReference>
<dbReference type="PANTHER" id="PTHR44307:SF2">
    <property type="entry name" value="PHOSPHOETHANOLAMINE METHYLTRANSFERASE ISOFORM X1"/>
    <property type="match status" value="1"/>
</dbReference>
<dbReference type="InterPro" id="IPR000408">
    <property type="entry name" value="Reg_chr_condens"/>
</dbReference>
<dbReference type="OrthoDB" id="9791837at2"/>
<accession>A0A2T1NDS9</accession>
<evidence type="ECO:0000313" key="7">
    <source>
        <dbReference type="Proteomes" id="UP000238426"/>
    </source>
</evidence>
<proteinExistence type="predicted"/>
<dbReference type="CDD" id="cd02440">
    <property type="entry name" value="AdoMet_MTases"/>
    <property type="match status" value="1"/>
</dbReference>
<dbReference type="AlphaFoldDB" id="A0A2T1NDS9"/>
<evidence type="ECO:0000313" key="6">
    <source>
        <dbReference type="EMBL" id="PSG90598.1"/>
    </source>
</evidence>
<comment type="pathway">
    <text evidence="4">Phospholipid metabolism.</text>
</comment>
<sequence>MLQCVITNLMDYLKYIAKTGRTHQHPYGQKGTYLLLEKLPKNLTNKTILEVGCGTGHTAAILSKYDNLFYTGVDTSLDMINFSNKRKEKLNLTNCNFKHTTIYNAHFKNNYFDVIICESVLAIQDFDSFHRILKECFRILKHEGVFIFNETLWNERTKKETIKKTNSLASKHFGIIQAEPSATLNKWIYALKKNGFNHINTNQITKNNCDNTSIKIDTLEARSLNYSKKSKYLKSLNLRYLFLYFYFKFKNKAIKINSGELETYIFTAKKQKQSKNNG</sequence>
<feature type="domain" description="Methyltransferase" evidence="5">
    <location>
        <begin position="45"/>
        <end position="169"/>
    </location>
</feature>
<evidence type="ECO:0000256" key="1">
    <source>
        <dbReference type="ARBA" id="ARBA00005189"/>
    </source>
</evidence>
<dbReference type="EMBL" id="PXOQ01000007">
    <property type="protein sequence ID" value="PSG90598.1"/>
    <property type="molecule type" value="Genomic_DNA"/>
</dbReference>
<keyword evidence="2" id="KW-0489">Methyltransferase</keyword>
<protein>
    <recommendedName>
        <fullName evidence="5">Methyltransferase domain-containing protein</fullName>
    </recommendedName>
</protein>
<reference evidence="6 7" key="1">
    <citation type="submission" date="2018-03" db="EMBL/GenBank/DDBJ databases">
        <title>Mesoflavibacter sp. HG37 and Mesoflavibacter sp. HG96 sp.nov., two marine bacteria isolated from seawater of Western Pacific Ocean.</title>
        <authorList>
            <person name="Cheng H."/>
            <person name="Wu Y.-H."/>
            <person name="Guo L.-L."/>
            <person name="Xu X.-W."/>
        </authorList>
    </citation>
    <scope>NUCLEOTIDE SEQUENCE [LARGE SCALE GENOMIC DNA]</scope>
    <source>
        <strain evidence="6 7">KCTC 32269</strain>
    </source>
</reference>
<dbReference type="GO" id="GO:0032259">
    <property type="term" value="P:methylation"/>
    <property type="evidence" value="ECO:0007669"/>
    <property type="project" value="UniProtKB-KW"/>
</dbReference>
<dbReference type="PROSITE" id="PS00626">
    <property type="entry name" value="RCC1_2"/>
    <property type="match status" value="1"/>
</dbReference>
<dbReference type="InterPro" id="IPR025714">
    <property type="entry name" value="Methyltranfer_dom"/>
</dbReference>
<dbReference type="PANTHER" id="PTHR44307">
    <property type="entry name" value="PHOSPHOETHANOLAMINE METHYLTRANSFERASE"/>
    <property type="match status" value="1"/>
</dbReference>
<dbReference type="Proteomes" id="UP000238426">
    <property type="component" value="Unassembled WGS sequence"/>
</dbReference>
<dbReference type="SUPFAM" id="SSF53335">
    <property type="entry name" value="S-adenosyl-L-methionine-dependent methyltransferases"/>
    <property type="match status" value="1"/>
</dbReference>
<keyword evidence="7" id="KW-1185">Reference proteome</keyword>
<dbReference type="Gene3D" id="3.40.50.150">
    <property type="entry name" value="Vaccinia Virus protein VP39"/>
    <property type="match status" value="1"/>
</dbReference>
<gene>
    <name evidence="6" type="ORF">C7H52_04760</name>
</gene>
<evidence type="ECO:0000259" key="5">
    <source>
        <dbReference type="Pfam" id="PF13847"/>
    </source>
</evidence>
<dbReference type="InterPro" id="IPR029063">
    <property type="entry name" value="SAM-dependent_MTases_sf"/>
</dbReference>
<evidence type="ECO:0000256" key="2">
    <source>
        <dbReference type="ARBA" id="ARBA00022603"/>
    </source>
</evidence>
<organism evidence="6 7">
    <name type="scientific">Aurantibacter aestuarii</name>
    <dbReference type="NCBI Taxonomy" id="1266046"/>
    <lineage>
        <taxon>Bacteria</taxon>
        <taxon>Pseudomonadati</taxon>
        <taxon>Bacteroidota</taxon>
        <taxon>Flavobacteriia</taxon>
        <taxon>Flavobacteriales</taxon>
        <taxon>Flavobacteriaceae</taxon>
        <taxon>Aurantibacter</taxon>
    </lineage>
</organism>
<evidence type="ECO:0000256" key="3">
    <source>
        <dbReference type="ARBA" id="ARBA00022679"/>
    </source>
</evidence>
<dbReference type="GO" id="GO:0008168">
    <property type="term" value="F:methyltransferase activity"/>
    <property type="evidence" value="ECO:0007669"/>
    <property type="project" value="UniProtKB-KW"/>
</dbReference>
<evidence type="ECO:0000256" key="4">
    <source>
        <dbReference type="ARBA" id="ARBA00025707"/>
    </source>
</evidence>
<comment type="pathway">
    <text evidence="1">Lipid metabolism.</text>
</comment>